<feature type="region of interest" description="Disordered" evidence="5">
    <location>
        <begin position="327"/>
        <end position="352"/>
    </location>
</feature>
<dbReference type="EMBL" id="CAJMWZ010004552">
    <property type="protein sequence ID" value="CAE6491309.1"/>
    <property type="molecule type" value="Genomic_DNA"/>
</dbReference>
<feature type="transmembrane region" description="Helical" evidence="6">
    <location>
        <begin position="12"/>
        <end position="32"/>
    </location>
</feature>
<evidence type="ECO:0000313" key="8">
    <source>
        <dbReference type="EMBL" id="CAE6491309.1"/>
    </source>
</evidence>
<keyword evidence="3 6" id="KW-1133">Transmembrane helix</keyword>
<feature type="compositionally biased region" description="Polar residues" evidence="5">
    <location>
        <begin position="329"/>
        <end position="341"/>
    </location>
</feature>
<evidence type="ECO:0000259" key="7">
    <source>
        <dbReference type="Pfam" id="PF03151"/>
    </source>
</evidence>
<keyword evidence="2 6" id="KW-0812">Transmembrane</keyword>
<evidence type="ECO:0000256" key="2">
    <source>
        <dbReference type="ARBA" id="ARBA00022692"/>
    </source>
</evidence>
<feature type="transmembrane region" description="Helical" evidence="6">
    <location>
        <begin position="300"/>
        <end position="318"/>
    </location>
</feature>
<organism evidence="8 9">
    <name type="scientific">Rhizoctonia solani</name>
    <dbReference type="NCBI Taxonomy" id="456999"/>
    <lineage>
        <taxon>Eukaryota</taxon>
        <taxon>Fungi</taxon>
        <taxon>Dikarya</taxon>
        <taxon>Basidiomycota</taxon>
        <taxon>Agaricomycotina</taxon>
        <taxon>Agaricomycetes</taxon>
        <taxon>Cantharellales</taxon>
        <taxon>Ceratobasidiaceae</taxon>
        <taxon>Rhizoctonia</taxon>
    </lineage>
</organism>
<dbReference type="Proteomes" id="UP000663850">
    <property type="component" value="Unassembled WGS sequence"/>
</dbReference>
<comment type="subcellular location">
    <subcellularLocation>
        <location evidence="1">Membrane</location>
        <topology evidence="1">Multi-pass membrane protein</topology>
    </subcellularLocation>
</comment>
<accession>A0A8H3CU57</accession>
<feature type="domain" description="Sugar phosphate transporter" evidence="7">
    <location>
        <begin position="14"/>
        <end position="315"/>
    </location>
</feature>
<feature type="transmembrane region" description="Helical" evidence="6">
    <location>
        <begin position="163"/>
        <end position="183"/>
    </location>
</feature>
<evidence type="ECO:0000313" key="9">
    <source>
        <dbReference type="Proteomes" id="UP000663850"/>
    </source>
</evidence>
<dbReference type="PANTHER" id="PTHR11132">
    <property type="entry name" value="SOLUTE CARRIER FAMILY 35"/>
    <property type="match status" value="1"/>
</dbReference>
<comment type="caution">
    <text evidence="8">The sequence shown here is derived from an EMBL/GenBank/DDBJ whole genome shotgun (WGS) entry which is preliminary data.</text>
</comment>
<keyword evidence="4 6" id="KW-0472">Membrane</keyword>
<proteinExistence type="predicted"/>
<evidence type="ECO:0000256" key="1">
    <source>
        <dbReference type="ARBA" id="ARBA00004141"/>
    </source>
</evidence>
<evidence type="ECO:0000256" key="5">
    <source>
        <dbReference type="SAM" id="MobiDB-lite"/>
    </source>
</evidence>
<dbReference type="InterPro" id="IPR050186">
    <property type="entry name" value="TPT_transporter"/>
</dbReference>
<feature type="compositionally biased region" description="Basic and acidic residues" evidence="5">
    <location>
        <begin position="342"/>
        <end position="352"/>
    </location>
</feature>
<feature type="transmembrane region" description="Helical" evidence="6">
    <location>
        <begin position="132"/>
        <end position="151"/>
    </location>
</feature>
<feature type="transmembrane region" description="Helical" evidence="6">
    <location>
        <begin position="243"/>
        <end position="266"/>
    </location>
</feature>
<reference evidence="8" key="1">
    <citation type="submission" date="2021-01" db="EMBL/GenBank/DDBJ databases">
        <authorList>
            <person name="Kaushik A."/>
        </authorList>
    </citation>
    <scope>NUCLEOTIDE SEQUENCE</scope>
    <source>
        <strain evidence="8">Type strain: AG8-Rh-89/</strain>
    </source>
</reference>
<sequence>MTAPSPPLATKAQIAAVIIFYMIAALVMVFVNKLVLNAAPELPVLFLFNQMLIAVALLHLSAAISPRVKIPSWDYSLAKGLFPVVSVNAVGLVWNTLYLRAVDASYFQIARGLVLPLTIAVAAVHGRKAPSLLVIVSASLVMGGFLIGITPSATITTATSQAGLLYGILSAVAIAVHAVLIGAALPKVHGSALELAYWTNAGTAVLLAPVMLLDGEAQKLWAMSQPWMDGSVQQATMNINWRVFLVGSLVTGTFGFLFCVASLISIKVTSPVTHMFTSAVRSVLQTVLGVLIFKDIITTNRFTSIAVILFGSCLYTWVKSKENQRRDAGSQNTLVPDTNHQGSEEKGTTEKV</sequence>
<dbReference type="AlphaFoldDB" id="A0A8H3CU57"/>
<feature type="transmembrane region" description="Helical" evidence="6">
    <location>
        <begin position="44"/>
        <end position="64"/>
    </location>
</feature>
<gene>
    <name evidence="8" type="ORF">RDB_LOCUS84671</name>
</gene>
<protein>
    <recommendedName>
        <fullName evidence="7">Sugar phosphate transporter domain-containing protein</fullName>
    </recommendedName>
</protein>
<feature type="transmembrane region" description="Helical" evidence="6">
    <location>
        <begin position="195"/>
        <end position="213"/>
    </location>
</feature>
<feature type="transmembrane region" description="Helical" evidence="6">
    <location>
        <begin position="109"/>
        <end position="126"/>
    </location>
</feature>
<evidence type="ECO:0000256" key="6">
    <source>
        <dbReference type="SAM" id="Phobius"/>
    </source>
</evidence>
<dbReference type="Pfam" id="PF03151">
    <property type="entry name" value="TPT"/>
    <property type="match status" value="1"/>
</dbReference>
<dbReference type="GO" id="GO:0016020">
    <property type="term" value="C:membrane"/>
    <property type="evidence" value="ECO:0007669"/>
    <property type="project" value="UniProtKB-SubCell"/>
</dbReference>
<feature type="transmembrane region" description="Helical" evidence="6">
    <location>
        <begin position="76"/>
        <end position="97"/>
    </location>
</feature>
<evidence type="ECO:0000256" key="4">
    <source>
        <dbReference type="ARBA" id="ARBA00023136"/>
    </source>
</evidence>
<dbReference type="InterPro" id="IPR004853">
    <property type="entry name" value="Sugar_P_trans_dom"/>
</dbReference>
<name>A0A8H3CU57_9AGAM</name>
<evidence type="ECO:0000256" key="3">
    <source>
        <dbReference type="ARBA" id="ARBA00022989"/>
    </source>
</evidence>